<sequence>RAQRTVGDAQVGVGKAGDCFAERECHQRRAADAQHRVGDDDGRGGPHGIDGVVVRVGRTAAGITRQVGDAGVIQGDEVGGVGEAGARGECACPGDTAIVTGHRAQCAVGNRQVGIGEAGDRFAEGECHQRRLADFQRRVGNDDGRGRPRGIDGVVVGIGRTAAGIARHVGDAGVIQGDEVGGVGEAGARGECACPGDTAIVAGHRAQRTVGDAQVGVGKAGDRFAERECHQRRVADFQRRVGNDDGRSRPRGIDGVVVGVVVGVGRTAAGVARQVGDAGVVQGDEVGGVGDAGARGERACPGDTAIVAGHRCQGTVGNRQVGIGEAGDRFAERDGDQGSTADVQRRVGYYHACGRAHGVDGVVIGRGSTGAHVGRGVGVERVVQGNDVGAAGDASRRREGGGPVDVIAGGQAAQGAVGGRHVGQAESGHRFAEGDVHHGGATEVQPGAGHGDCRRRPYRIDGVVIGGGGTAARQTIRHAGDTGIVQHDMVARAGHARIWGERRRPGEAAIIGDDAAQGAVGDRQVGVGETGDGQVEGNGHLRSAANVLGRVRHYDGRGRRRCVGGVHCTAVVEDIVHGSHGGTRAASTQRRATGTAATDVAAHGRKVGGRHQQRAFVPDRTNAFARRAARVC</sequence>
<name>A0A0R3QWY5_9BILA</name>
<organism evidence="4">
    <name type="scientific">Brugia timori</name>
    <dbReference type="NCBI Taxonomy" id="42155"/>
    <lineage>
        <taxon>Eukaryota</taxon>
        <taxon>Metazoa</taxon>
        <taxon>Ecdysozoa</taxon>
        <taxon>Nematoda</taxon>
        <taxon>Chromadorea</taxon>
        <taxon>Rhabditida</taxon>
        <taxon>Spirurina</taxon>
        <taxon>Spiruromorpha</taxon>
        <taxon>Filarioidea</taxon>
        <taxon>Onchocercidae</taxon>
        <taxon>Brugia</taxon>
    </lineage>
</organism>
<evidence type="ECO:0000313" key="2">
    <source>
        <dbReference type="EMBL" id="VDO34902.1"/>
    </source>
</evidence>
<evidence type="ECO:0000313" key="4">
    <source>
        <dbReference type="WBParaSite" id="BTMF_0001225101-mRNA-1"/>
    </source>
</evidence>
<evidence type="ECO:0000313" key="3">
    <source>
        <dbReference type="Proteomes" id="UP000280834"/>
    </source>
</evidence>
<dbReference type="EMBL" id="UZAG01017474">
    <property type="protein sequence ID" value="VDO34902.1"/>
    <property type="molecule type" value="Genomic_DNA"/>
</dbReference>
<feature type="region of interest" description="Disordered" evidence="1">
    <location>
        <begin position="30"/>
        <end position="49"/>
    </location>
</feature>
<feature type="compositionally biased region" description="Low complexity" evidence="1">
    <location>
        <begin position="511"/>
        <end position="522"/>
    </location>
</feature>
<gene>
    <name evidence="2" type="ORF">BTMF_LOCUS10271</name>
</gene>
<dbReference type="AlphaFoldDB" id="A0A0R3QWY5"/>
<feature type="compositionally biased region" description="Basic and acidic residues" evidence="1">
    <location>
        <begin position="30"/>
        <end position="44"/>
    </location>
</feature>
<dbReference type="WBParaSite" id="BTMF_0001225101-mRNA-1">
    <property type="protein sequence ID" value="BTMF_0001225101-mRNA-1"/>
    <property type="gene ID" value="BTMF_0001225101"/>
</dbReference>
<reference evidence="2 3" key="2">
    <citation type="submission" date="2018-11" db="EMBL/GenBank/DDBJ databases">
        <authorList>
            <consortium name="Pathogen Informatics"/>
        </authorList>
    </citation>
    <scope>NUCLEOTIDE SEQUENCE [LARGE SCALE GENOMIC DNA]</scope>
</reference>
<keyword evidence="3" id="KW-1185">Reference proteome</keyword>
<reference evidence="4" key="1">
    <citation type="submission" date="2017-02" db="UniProtKB">
        <authorList>
            <consortium name="WormBaseParasite"/>
        </authorList>
    </citation>
    <scope>IDENTIFICATION</scope>
</reference>
<evidence type="ECO:0000256" key="1">
    <source>
        <dbReference type="SAM" id="MobiDB-lite"/>
    </source>
</evidence>
<dbReference type="Proteomes" id="UP000280834">
    <property type="component" value="Unassembled WGS sequence"/>
</dbReference>
<proteinExistence type="predicted"/>
<accession>A0A0R3QWY5</accession>
<feature type="region of interest" description="Disordered" evidence="1">
    <location>
        <begin position="511"/>
        <end position="538"/>
    </location>
</feature>
<protein>
    <submittedName>
        <fullName evidence="4">PE-PGRS family protein</fullName>
    </submittedName>
</protein>